<dbReference type="EMBL" id="AQPN01000095">
    <property type="protein sequence ID" value="EOR94220.1"/>
    <property type="molecule type" value="Genomic_DNA"/>
</dbReference>
<keyword evidence="2" id="KW-1185">Reference proteome</keyword>
<gene>
    <name evidence="1" type="ORF">ADIARSV_2636</name>
</gene>
<name>R9GRR5_9SPHI</name>
<protein>
    <submittedName>
        <fullName evidence="1">Uncharacterized protein</fullName>
    </submittedName>
</protein>
<dbReference type="Gene3D" id="1.20.1290.10">
    <property type="entry name" value="AhpD-like"/>
    <property type="match status" value="1"/>
</dbReference>
<dbReference type="AlphaFoldDB" id="R9GRR5"/>
<organism evidence="1 2">
    <name type="scientific">Arcticibacter svalbardensis MN12-7</name>
    <dbReference type="NCBI Taxonomy" id="1150600"/>
    <lineage>
        <taxon>Bacteria</taxon>
        <taxon>Pseudomonadati</taxon>
        <taxon>Bacteroidota</taxon>
        <taxon>Sphingobacteriia</taxon>
        <taxon>Sphingobacteriales</taxon>
        <taxon>Sphingobacteriaceae</taxon>
        <taxon>Arcticibacter</taxon>
    </lineage>
</organism>
<evidence type="ECO:0000313" key="1">
    <source>
        <dbReference type="EMBL" id="EOR94220.1"/>
    </source>
</evidence>
<reference evidence="1 2" key="1">
    <citation type="journal article" date="2013" name="Genome Announc.">
        <title>Draft Genome Sequence of Arcticibacter svalbardensis Strain MN12-7T, a Member of the Family Sphingobacteriaceae Isolated from an Arctic Soil Sample.</title>
        <authorList>
            <person name="Shivaji S."/>
            <person name="Ara S."/>
            <person name="Prasad S."/>
            <person name="Manasa B.P."/>
            <person name="Begum Z."/>
            <person name="Singh A."/>
            <person name="Kumar Pinnaka A."/>
        </authorList>
    </citation>
    <scope>NUCLEOTIDE SEQUENCE [LARGE SCALE GENOMIC DNA]</scope>
    <source>
        <strain evidence="1 2">MN12-7</strain>
    </source>
</reference>
<evidence type="ECO:0000313" key="2">
    <source>
        <dbReference type="Proteomes" id="UP000014174"/>
    </source>
</evidence>
<dbReference type="RefSeq" id="WP_016195867.1">
    <property type="nucleotide sequence ID" value="NZ_AQPN01000095.1"/>
</dbReference>
<comment type="caution">
    <text evidence="1">The sequence shown here is derived from an EMBL/GenBank/DDBJ whole genome shotgun (WGS) entry which is preliminary data.</text>
</comment>
<accession>R9GRR5</accession>
<proteinExistence type="predicted"/>
<dbReference type="STRING" id="1150600.ADIARSV_2636"/>
<dbReference type="SUPFAM" id="SSF69118">
    <property type="entry name" value="AhpD-like"/>
    <property type="match status" value="1"/>
</dbReference>
<dbReference type="Proteomes" id="UP000014174">
    <property type="component" value="Unassembled WGS sequence"/>
</dbReference>
<dbReference type="eggNOG" id="COG2128">
    <property type="taxonomic scope" value="Bacteria"/>
</dbReference>
<dbReference type="InterPro" id="IPR029032">
    <property type="entry name" value="AhpD-like"/>
</dbReference>
<sequence length="56" mass="6308">MLTEEITMISKKGLSDKTYKKVIELFGEVKTAQLIMAVVAINSWNRIAVSLHSHPH</sequence>